<keyword evidence="9" id="KW-0811">Translocation</keyword>
<protein>
    <recommendedName>
        <fullName evidence="3">Sec translocon accessory complex subunit YajC</fullName>
    </recommendedName>
</protein>
<evidence type="ECO:0000313" key="12">
    <source>
        <dbReference type="EMBL" id="KEO72853.1"/>
    </source>
</evidence>
<evidence type="ECO:0000256" key="7">
    <source>
        <dbReference type="ARBA" id="ARBA00022927"/>
    </source>
</evidence>
<dbReference type="EMBL" id="JMIH01000023">
    <property type="protein sequence ID" value="KEO72853.1"/>
    <property type="molecule type" value="Genomic_DNA"/>
</dbReference>
<evidence type="ECO:0000256" key="1">
    <source>
        <dbReference type="ARBA" id="ARBA00004162"/>
    </source>
</evidence>
<evidence type="ECO:0000256" key="11">
    <source>
        <dbReference type="SAM" id="Phobius"/>
    </source>
</evidence>
<keyword evidence="6 11" id="KW-0812">Transmembrane</keyword>
<evidence type="ECO:0000256" key="10">
    <source>
        <dbReference type="ARBA" id="ARBA00023136"/>
    </source>
</evidence>
<keyword evidence="5" id="KW-1003">Cell membrane</keyword>
<dbReference type="PANTHER" id="PTHR33909">
    <property type="entry name" value="SEC TRANSLOCON ACCESSORY COMPLEX SUBUNIT YAJC"/>
    <property type="match status" value="1"/>
</dbReference>
<feature type="transmembrane region" description="Helical" evidence="11">
    <location>
        <begin position="6"/>
        <end position="32"/>
    </location>
</feature>
<dbReference type="STRING" id="1048983.EL17_14600"/>
<dbReference type="AlphaFoldDB" id="A0A074KYZ6"/>
<evidence type="ECO:0000256" key="2">
    <source>
        <dbReference type="ARBA" id="ARBA00006742"/>
    </source>
</evidence>
<evidence type="ECO:0000256" key="9">
    <source>
        <dbReference type="ARBA" id="ARBA00023010"/>
    </source>
</evidence>
<dbReference type="eggNOG" id="COG1862">
    <property type="taxonomic scope" value="Bacteria"/>
</dbReference>
<comment type="similarity">
    <text evidence="2">Belongs to the YajC family.</text>
</comment>
<dbReference type="Pfam" id="PF02699">
    <property type="entry name" value="YajC"/>
    <property type="match status" value="1"/>
</dbReference>
<sequence length="104" mass="11244">MTNSILLQAGAGGFGLEQILFLGAIGLIFYFFMIRPQQKKAKDAKNFIEALKKGDQVVTIGGIHGKVAGIEGDTIFLEIDRGLKIKLEKSAISSDFTNKTNGVK</sequence>
<reference evidence="12 13" key="1">
    <citation type="submission" date="2014-04" db="EMBL/GenBank/DDBJ databases">
        <title>Characterization and application of a salt tolerant electro-active bacterium.</title>
        <authorList>
            <person name="Yang L."/>
            <person name="Wei S."/>
            <person name="Tay Q.X.M."/>
        </authorList>
    </citation>
    <scope>NUCLEOTIDE SEQUENCE [LARGE SCALE GENOMIC DNA]</scope>
    <source>
        <strain evidence="12 13">LY1</strain>
    </source>
</reference>
<dbReference type="GO" id="GO:0005886">
    <property type="term" value="C:plasma membrane"/>
    <property type="evidence" value="ECO:0007669"/>
    <property type="project" value="UniProtKB-SubCell"/>
</dbReference>
<dbReference type="GO" id="GO:0015031">
    <property type="term" value="P:protein transport"/>
    <property type="evidence" value="ECO:0007669"/>
    <property type="project" value="UniProtKB-KW"/>
</dbReference>
<comment type="subcellular location">
    <subcellularLocation>
        <location evidence="1">Cell membrane</location>
        <topology evidence="1">Single-pass membrane protein</topology>
    </subcellularLocation>
</comment>
<organism evidence="12 13">
    <name type="scientific">Anditalea andensis</name>
    <dbReference type="NCBI Taxonomy" id="1048983"/>
    <lineage>
        <taxon>Bacteria</taxon>
        <taxon>Pseudomonadati</taxon>
        <taxon>Bacteroidota</taxon>
        <taxon>Cytophagia</taxon>
        <taxon>Cytophagales</taxon>
        <taxon>Cytophagaceae</taxon>
        <taxon>Anditalea</taxon>
    </lineage>
</organism>
<evidence type="ECO:0000256" key="8">
    <source>
        <dbReference type="ARBA" id="ARBA00022989"/>
    </source>
</evidence>
<dbReference type="NCBIfam" id="TIGR00739">
    <property type="entry name" value="yajC"/>
    <property type="match status" value="1"/>
</dbReference>
<evidence type="ECO:0000256" key="6">
    <source>
        <dbReference type="ARBA" id="ARBA00022692"/>
    </source>
</evidence>
<dbReference type="PRINTS" id="PR01853">
    <property type="entry name" value="YAJCTRNLCASE"/>
</dbReference>
<keyword evidence="4" id="KW-0813">Transport</keyword>
<evidence type="ECO:0000313" key="13">
    <source>
        <dbReference type="Proteomes" id="UP000027821"/>
    </source>
</evidence>
<evidence type="ECO:0000256" key="3">
    <source>
        <dbReference type="ARBA" id="ARBA00014962"/>
    </source>
</evidence>
<gene>
    <name evidence="12" type="ORF">EL17_14600</name>
</gene>
<keyword evidence="8 11" id="KW-1133">Transmembrane helix</keyword>
<dbReference type="OrthoDB" id="9800132at2"/>
<evidence type="ECO:0000256" key="4">
    <source>
        <dbReference type="ARBA" id="ARBA00022448"/>
    </source>
</evidence>
<name>A0A074KYZ6_9BACT</name>
<dbReference type="Proteomes" id="UP000027821">
    <property type="component" value="Unassembled WGS sequence"/>
</dbReference>
<keyword evidence="7" id="KW-0653">Protein transport</keyword>
<keyword evidence="13" id="KW-1185">Reference proteome</keyword>
<comment type="caution">
    <text evidence="12">The sequence shown here is derived from an EMBL/GenBank/DDBJ whole genome shotgun (WGS) entry which is preliminary data.</text>
</comment>
<keyword evidence="10 11" id="KW-0472">Membrane</keyword>
<dbReference type="PANTHER" id="PTHR33909:SF1">
    <property type="entry name" value="SEC TRANSLOCON ACCESSORY COMPLEX SUBUNIT YAJC"/>
    <property type="match status" value="1"/>
</dbReference>
<dbReference type="InterPro" id="IPR003849">
    <property type="entry name" value="Preprotein_translocase_YajC"/>
</dbReference>
<accession>A0A074KYZ6</accession>
<dbReference type="RefSeq" id="WP_035075843.1">
    <property type="nucleotide sequence ID" value="NZ_JMIH01000023.1"/>
</dbReference>
<evidence type="ECO:0000256" key="5">
    <source>
        <dbReference type="ARBA" id="ARBA00022475"/>
    </source>
</evidence>
<proteinExistence type="inferred from homology"/>
<dbReference type="SMART" id="SM01323">
    <property type="entry name" value="YajC"/>
    <property type="match status" value="1"/>
</dbReference>